<proteinExistence type="predicted"/>
<organism evidence="1 2">
    <name type="scientific">Erythroxylum novogranatense</name>
    <dbReference type="NCBI Taxonomy" id="1862640"/>
    <lineage>
        <taxon>Eukaryota</taxon>
        <taxon>Viridiplantae</taxon>
        <taxon>Streptophyta</taxon>
        <taxon>Embryophyta</taxon>
        <taxon>Tracheophyta</taxon>
        <taxon>Spermatophyta</taxon>
        <taxon>Magnoliopsida</taxon>
        <taxon>eudicotyledons</taxon>
        <taxon>Gunneridae</taxon>
        <taxon>Pentapetalae</taxon>
        <taxon>rosids</taxon>
        <taxon>fabids</taxon>
        <taxon>Malpighiales</taxon>
        <taxon>Erythroxylaceae</taxon>
        <taxon>Erythroxylum</taxon>
    </lineage>
</organism>
<comment type="caution">
    <text evidence="1">The sequence shown here is derived from an EMBL/GenBank/DDBJ whole genome shotgun (WGS) entry which is preliminary data.</text>
</comment>
<dbReference type="PANTHER" id="PTHR33601">
    <property type="entry name" value="PROTEIN LITTLE ZIPPER 4"/>
    <property type="match status" value="1"/>
</dbReference>
<evidence type="ECO:0000313" key="1">
    <source>
        <dbReference type="EMBL" id="KAJ8900025.1"/>
    </source>
</evidence>
<keyword evidence="2" id="KW-1185">Reference proteome</keyword>
<sequence>MYMNSSNMNSCNYLHIGNLQSLKRHKARRCRRLSSYRWRRALKEEKEKKMRATKTEMKMKNLKLYTENKSILEENKKLRKIALLLQQENQALLSRLQNKCVERL</sequence>
<protein>
    <recommendedName>
        <fullName evidence="3">BZIP domain-containing protein</fullName>
    </recommendedName>
</protein>
<dbReference type="EMBL" id="JAIWQS010000008">
    <property type="protein sequence ID" value="KAJ8900025.1"/>
    <property type="molecule type" value="Genomic_DNA"/>
</dbReference>
<evidence type="ECO:0008006" key="3">
    <source>
        <dbReference type="Google" id="ProtNLM"/>
    </source>
</evidence>
<name>A0AAV8UBS6_9ROSI</name>
<dbReference type="InterPro" id="IPR039312">
    <property type="entry name" value="ZPR"/>
</dbReference>
<dbReference type="PANTHER" id="PTHR33601:SF22">
    <property type="entry name" value="PROTEIN LITTLE ZIPPER 1"/>
    <property type="match status" value="1"/>
</dbReference>
<evidence type="ECO:0000313" key="2">
    <source>
        <dbReference type="Proteomes" id="UP001159364"/>
    </source>
</evidence>
<dbReference type="Proteomes" id="UP001159364">
    <property type="component" value="Linkage Group LG08"/>
</dbReference>
<gene>
    <name evidence="1" type="ORF">K2173_024139</name>
</gene>
<accession>A0AAV8UBS6</accession>
<reference evidence="1 2" key="1">
    <citation type="submission" date="2021-09" db="EMBL/GenBank/DDBJ databases">
        <title>Genomic insights and catalytic innovation underlie evolution of tropane alkaloids biosynthesis.</title>
        <authorList>
            <person name="Wang Y.-J."/>
            <person name="Tian T."/>
            <person name="Huang J.-P."/>
            <person name="Huang S.-X."/>
        </authorList>
    </citation>
    <scope>NUCLEOTIDE SEQUENCE [LARGE SCALE GENOMIC DNA]</scope>
    <source>
        <strain evidence="1">KIB-2018</strain>
        <tissue evidence="1">Leaf</tissue>
    </source>
</reference>
<dbReference type="AlphaFoldDB" id="A0AAV8UBS6"/>